<accession>A0ACC3BLZ2</accession>
<protein>
    <submittedName>
        <fullName evidence="1">Uncharacterized protein</fullName>
    </submittedName>
</protein>
<gene>
    <name evidence="1" type="ORF">I4F81_001360</name>
</gene>
<organism evidence="1 2">
    <name type="scientific">Pyropia yezoensis</name>
    <name type="common">Susabi-nori</name>
    <name type="synonym">Porphyra yezoensis</name>
    <dbReference type="NCBI Taxonomy" id="2788"/>
    <lineage>
        <taxon>Eukaryota</taxon>
        <taxon>Rhodophyta</taxon>
        <taxon>Bangiophyceae</taxon>
        <taxon>Bangiales</taxon>
        <taxon>Bangiaceae</taxon>
        <taxon>Pyropia</taxon>
    </lineage>
</organism>
<evidence type="ECO:0000313" key="2">
    <source>
        <dbReference type="Proteomes" id="UP000798662"/>
    </source>
</evidence>
<dbReference type="EMBL" id="CM020618">
    <property type="protein sequence ID" value="KAK1858759.1"/>
    <property type="molecule type" value="Genomic_DNA"/>
</dbReference>
<keyword evidence="2" id="KW-1185">Reference proteome</keyword>
<comment type="caution">
    <text evidence="1">The sequence shown here is derived from an EMBL/GenBank/DDBJ whole genome shotgun (WGS) entry which is preliminary data.</text>
</comment>
<dbReference type="Proteomes" id="UP000798662">
    <property type="component" value="Chromosome 1"/>
</dbReference>
<sequence>MRSPRCQWLVLAGAALVVLTAAIPAALSKRLLPANVSGTYSIFGGQIVGENECLKTLTLDVPTTRAHVAPKWMVDFPNESVSQDGTRCESGKLEVIRSMALVSERFRAAIDGLEARFPNFNSSNPALHWLAWSDSVAVGMESLRCGNVALWDNTTVMLFGNVGWGINDVAQQDLVTIEDGHPHAFIVHSGRRRRR</sequence>
<proteinExistence type="predicted"/>
<evidence type="ECO:0000313" key="1">
    <source>
        <dbReference type="EMBL" id="KAK1858759.1"/>
    </source>
</evidence>
<reference evidence="1" key="1">
    <citation type="submission" date="2019-11" db="EMBL/GenBank/DDBJ databases">
        <title>Nori genome reveals adaptations in red seaweeds to the harsh intertidal environment.</title>
        <authorList>
            <person name="Wang D."/>
            <person name="Mao Y."/>
        </authorList>
    </citation>
    <scope>NUCLEOTIDE SEQUENCE</scope>
    <source>
        <tissue evidence="1">Gametophyte</tissue>
    </source>
</reference>
<name>A0ACC3BLZ2_PYRYE</name>